<evidence type="ECO:0000313" key="3">
    <source>
        <dbReference type="Proteomes" id="UP000054058"/>
    </source>
</evidence>
<dbReference type="OrthoDB" id="6106580at2"/>
<dbReference type="AlphaFoldDB" id="X7E419"/>
<evidence type="ECO:0000313" key="2">
    <source>
        <dbReference type="EMBL" id="ETX10814.1"/>
    </source>
</evidence>
<dbReference type="PATRIC" id="fig|1122207.3.peg.1661"/>
<sequence length="116" mass="12971">MFGLKRMHKRRKLLYERTQNLEKCAKKSREKAIGAVLDKAITPTGLITSFVLGASTQLDVTKKVKKNLLDGASRDVLSFLSTQMMSYVMTPDSQVALEEGQPSVDQHSRQTTENAK</sequence>
<dbReference type="Proteomes" id="UP000054058">
    <property type="component" value="Unassembled WGS sequence"/>
</dbReference>
<dbReference type="RefSeq" id="WP_036161072.1">
    <property type="nucleotide sequence ID" value="NZ_JAMB01000006.1"/>
</dbReference>
<reference evidence="2 3" key="1">
    <citation type="submission" date="2014-01" db="EMBL/GenBank/DDBJ databases">
        <title>Marinomonas ushuaiensis DSM 15871 Genome Sequencing.</title>
        <authorList>
            <person name="Lai Q."/>
            <person name="Shao Z.S."/>
        </authorList>
    </citation>
    <scope>NUCLEOTIDE SEQUENCE [LARGE SCALE GENOMIC DNA]</scope>
    <source>
        <strain evidence="2 3">DSM 15871</strain>
    </source>
</reference>
<accession>X7E419</accession>
<gene>
    <name evidence="2" type="ORF">MUS1_12620</name>
</gene>
<organism evidence="2 3">
    <name type="scientific">Marinomonas ushuaiensis DSM 15871</name>
    <dbReference type="NCBI Taxonomy" id="1122207"/>
    <lineage>
        <taxon>Bacteria</taxon>
        <taxon>Pseudomonadati</taxon>
        <taxon>Pseudomonadota</taxon>
        <taxon>Gammaproteobacteria</taxon>
        <taxon>Oceanospirillales</taxon>
        <taxon>Oceanospirillaceae</taxon>
        <taxon>Marinomonas</taxon>
    </lineage>
</organism>
<name>X7E419_9GAMM</name>
<proteinExistence type="predicted"/>
<evidence type="ECO:0000256" key="1">
    <source>
        <dbReference type="SAM" id="MobiDB-lite"/>
    </source>
</evidence>
<feature type="compositionally biased region" description="Basic and acidic residues" evidence="1">
    <location>
        <begin position="106"/>
        <end position="116"/>
    </location>
</feature>
<comment type="caution">
    <text evidence="2">The sequence shown here is derived from an EMBL/GenBank/DDBJ whole genome shotgun (WGS) entry which is preliminary data.</text>
</comment>
<dbReference type="STRING" id="1122207.MUS1_12620"/>
<feature type="region of interest" description="Disordered" evidence="1">
    <location>
        <begin position="95"/>
        <end position="116"/>
    </location>
</feature>
<dbReference type="EMBL" id="JAMB01000006">
    <property type="protein sequence ID" value="ETX10814.1"/>
    <property type="molecule type" value="Genomic_DNA"/>
</dbReference>
<protein>
    <submittedName>
        <fullName evidence="2">Uncharacterized protein</fullName>
    </submittedName>
</protein>
<keyword evidence="3" id="KW-1185">Reference proteome</keyword>